<dbReference type="InterPro" id="IPR041657">
    <property type="entry name" value="HTH_17"/>
</dbReference>
<dbReference type="GO" id="GO:0003677">
    <property type="term" value="F:DNA binding"/>
    <property type="evidence" value="ECO:0007669"/>
    <property type="project" value="InterPro"/>
</dbReference>
<dbReference type="Pfam" id="PF12728">
    <property type="entry name" value="HTH_17"/>
    <property type="match status" value="1"/>
</dbReference>
<accession>A0A1M5FAB5</accession>
<protein>
    <submittedName>
        <fullName evidence="2">Transcriptional regulator, AlpA family</fullName>
    </submittedName>
</protein>
<evidence type="ECO:0000259" key="1">
    <source>
        <dbReference type="Pfam" id="PF12728"/>
    </source>
</evidence>
<dbReference type="InterPro" id="IPR010093">
    <property type="entry name" value="SinI_DNA-bd"/>
</dbReference>
<reference evidence="3" key="1">
    <citation type="submission" date="2016-11" db="EMBL/GenBank/DDBJ databases">
        <authorList>
            <person name="Varghese N."/>
            <person name="Submissions S."/>
        </authorList>
    </citation>
    <scope>NUCLEOTIDE SEQUENCE [LARGE SCALE GENOMIC DNA]</scope>
    <source>
        <strain evidence="3">DSM 9756</strain>
    </source>
</reference>
<gene>
    <name evidence="2" type="ORF">SAMN02745206_02846</name>
</gene>
<dbReference type="AlphaFoldDB" id="A0A1M5FAB5"/>
<evidence type="ECO:0000313" key="2">
    <source>
        <dbReference type="EMBL" id="SHF88416.1"/>
    </source>
</evidence>
<dbReference type="InterPro" id="IPR009061">
    <property type="entry name" value="DNA-bd_dom_put_sf"/>
</dbReference>
<name>A0A1M5FAB5_9BACT</name>
<sequence>MSDQYLKISEVAEKLRISERTVWNLLHDPVHPLPAFRINRKLVRVKESDLHEWMELHYRMDPRQLDTIVDDILGSLGF</sequence>
<dbReference type="SUPFAM" id="SSF46955">
    <property type="entry name" value="Putative DNA-binding domain"/>
    <property type="match status" value="1"/>
</dbReference>
<keyword evidence="3" id="KW-1185">Reference proteome</keyword>
<dbReference type="NCBIfam" id="TIGR01764">
    <property type="entry name" value="excise"/>
    <property type="match status" value="1"/>
</dbReference>
<dbReference type="RefSeq" id="WP_073040599.1">
    <property type="nucleotide sequence ID" value="NZ_FQVB01000030.1"/>
</dbReference>
<evidence type="ECO:0000313" key="3">
    <source>
        <dbReference type="Proteomes" id="UP000184076"/>
    </source>
</evidence>
<organism evidence="2 3">
    <name type="scientific">Desulfacinum infernum DSM 9756</name>
    <dbReference type="NCBI Taxonomy" id="1121391"/>
    <lineage>
        <taxon>Bacteria</taxon>
        <taxon>Pseudomonadati</taxon>
        <taxon>Thermodesulfobacteriota</taxon>
        <taxon>Syntrophobacteria</taxon>
        <taxon>Syntrophobacterales</taxon>
        <taxon>Syntrophobacteraceae</taxon>
        <taxon>Desulfacinum</taxon>
    </lineage>
</organism>
<dbReference type="EMBL" id="FQVB01000030">
    <property type="protein sequence ID" value="SHF88416.1"/>
    <property type="molecule type" value="Genomic_DNA"/>
</dbReference>
<feature type="domain" description="Helix-turn-helix" evidence="1">
    <location>
        <begin position="5"/>
        <end position="55"/>
    </location>
</feature>
<dbReference type="Proteomes" id="UP000184076">
    <property type="component" value="Unassembled WGS sequence"/>
</dbReference>
<proteinExistence type="predicted"/>